<evidence type="ECO:0000256" key="7">
    <source>
        <dbReference type="ARBA" id="ARBA00023163"/>
    </source>
</evidence>
<sequence length="369" mass="39624">MCDKTDPGREAADFSSNATSEGDEHMDSFPASVDTLGSALSSSGREWDRTTDGRMHEGEQNGNPGEVASKEEIQRDSFGLEQSMMNGFGPATIAPTKTEEPDERSELDTDFESGDKMTYTPLMTVPQQPHEQQQQPPVTQPSHAAPTAASHMQHNGSGYDDMRYRHPTSPMYVAPSQHTMQHQPPFLVHSRATWAPYPGTSNAQAAYMTLPQATAAGAAGGASNGLGAGTSNGGPVGADGGLHAALGGDDGPSNGDFGRGAAGDAAGNDLMGVARVANMGQIQHMVGPLDNVPYYMPFNGRENHNEKERKRRTRIKNACQTLRSLVPGLSEKTDKATVFEFTVQYLLHLRRHLGSKHDKVRPSQVANRI</sequence>
<feature type="compositionally biased region" description="Low complexity" evidence="9">
    <location>
        <begin position="126"/>
        <end position="141"/>
    </location>
</feature>
<evidence type="ECO:0000256" key="9">
    <source>
        <dbReference type="SAM" id="MobiDB-lite"/>
    </source>
</evidence>
<protein>
    <recommendedName>
        <fullName evidence="10">BHLH domain-containing protein</fullName>
    </recommendedName>
</protein>
<dbReference type="CDD" id="cd19683">
    <property type="entry name" value="bHLH_SOHLH_like"/>
    <property type="match status" value="1"/>
</dbReference>
<keyword evidence="6" id="KW-0238">DNA-binding</keyword>
<proteinExistence type="predicted"/>
<evidence type="ECO:0000256" key="6">
    <source>
        <dbReference type="ARBA" id="ARBA00023125"/>
    </source>
</evidence>
<comment type="caution">
    <text evidence="11">The sequence shown here is derived from an EMBL/GenBank/DDBJ whole genome shotgun (WGS) entry which is preliminary data.</text>
</comment>
<keyword evidence="5" id="KW-0805">Transcription regulation</keyword>
<feature type="compositionally biased region" description="Basic and acidic residues" evidence="9">
    <location>
        <begin position="45"/>
        <end position="59"/>
    </location>
</feature>
<evidence type="ECO:0000313" key="12">
    <source>
        <dbReference type="Proteomes" id="UP000821853"/>
    </source>
</evidence>
<dbReference type="GO" id="GO:0000978">
    <property type="term" value="F:RNA polymerase II cis-regulatory region sequence-specific DNA binding"/>
    <property type="evidence" value="ECO:0007669"/>
    <property type="project" value="TreeGrafter"/>
</dbReference>
<dbReference type="GO" id="GO:0005634">
    <property type="term" value="C:nucleus"/>
    <property type="evidence" value="ECO:0007669"/>
    <property type="project" value="UniProtKB-SubCell"/>
</dbReference>
<feature type="compositionally biased region" description="Basic and acidic residues" evidence="9">
    <location>
        <begin position="1"/>
        <end position="12"/>
    </location>
</feature>
<comment type="subcellular location">
    <subcellularLocation>
        <location evidence="1">Nucleus</location>
    </subcellularLocation>
</comment>
<dbReference type="InterPro" id="IPR011598">
    <property type="entry name" value="bHLH_dom"/>
</dbReference>
<evidence type="ECO:0000256" key="3">
    <source>
        <dbReference type="ARBA" id="ARBA00022782"/>
    </source>
</evidence>
<keyword evidence="2" id="KW-0217">Developmental protein</keyword>
<dbReference type="AlphaFoldDB" id="A0A9J6GH61"/>
<dbReference type="PANTHER" id="PTHR15402">
    <property type="entry name" value="TRANSCRIPTION FACTOR-LIKE 5 PROTEIN"/>
    <property type="match status" value="1"/>
</dbReference>
<dbReference type="Proteomes" id="UP000821853">
    <property type="component" value="Chromosome 4"/>
</dbReference>
<dbReference type="OrthoDB" id="6514552at2759"/>
<keyword evidence="4" id="KW-0744">Spermatogenesis</keyword>
<evidence type="ECO:0000313" key="11">
    <source>
        <dbReference type="EMBL" id="KAH9374113.1"/>
    </source>
</evidence>
<organism evidence="11 12">
    <name type="scientific">Haemaphysalis longicornis</name>
    <name type="common">Bush tick</name>
    <dbReference type="NCBI Taxonomy" id="44386"/>
    <lineage>
        <taxon>Eukaryota</taxon>
        <taxon>Metazoa</taxon>
        <taxon>Ecdysozoa</taxon>
        <taxon>Arthropoda</taxon>
        <taxon>Chelicerata</taxon>
        <taxon>Arachnida</taxon>
        <taxon>Acari</taxon>
        <taxon>Parasitiformes</taxon>
        <taxon>Ixodida</taxon>
        <taxon>Ixodoidea</taxon>
        <taxon>Ixodidae</taxon>
        <taxon>Haemaphysalinae</taxon>
        <taxon>Haemaphysalis</taxon>
    </lineage>
</organism>
<dbReference type="Gene3D" id="4.10.280.10">
    <property type="entry name" value="Helix-loop-helix DNA-binding domain"/>
    <property type="match status" value="1"/>
</dbReference>
<feature type="region of interest" description="Disordered" evidence="9">
    <location>
        <begin position="240"/>
        <end position="261"/>
    </location>
</feature>
<dbReference type="GO" id="GO:0030154">
    <property type="term" value="P:cell differentiation"/>
    <property type="evidence" value="ECO:0007669"/>
    <property type="project" value="UniProtKB-KW"/>
</dbReference>
<keyword evidence="3" id="KW-0221">Differentiation</keyword>
<dbReference type="VEuPathDB" id="VectorBase:HLOH_065336"/>
<evidence type="ECO:0000256" key="8">
    <source>
        <dbReference type="ARBA" id="ARBA00023242"/>
    </source>
</evidence>
<keyword evidence="8" id="KW-0539">Nucleus</keyword>
<evidence type="ECO:0000256" key="1">
    <source>
        <dbReference type="ARBA" id="ARBA00004123"/>
    </source>
</evidence>
<evidence type="ECO:0000259" key="10">
    <source>
        <dbReference type="PROSITE" id="PS50888"/>
    </source>
</evidence>
<dbReference type="PROSITE" id="PS50888">
    <property type="entry name" value="BHLH"/>
    <property type="match status" value="1"/>
</dbReference>
<dbReference type="InterPro" id="IPR036638">
    <property type="entry name" value="HLH_DNA-bd_sf"/>
</dbReference>
<accession>A0A9J6GH61</accession>
<keyword evidence="12" id="KW-1185">Reference proteome</keyword>
<evidence type="ECO:0000256" key="5">
    <source>
        <dbReference type="ARBA" id="ARBA00023015"/>
    </source>
</evidence>
<dbReference type="PANTHER" id="PTHR15402:SF2">
    <property type="entry name" value="TRANSCRIPTION FACTOR LIKE 5"/>
    <property type="match status" value="1"/>
</dbReference>
<evidence type="ECO:0000256" key="4">
    <source>
        <dbReference type="ARBA" id="ARBA00022871"/>
    </source>
</evidence>
<evidence type="ECO:0000256" key="2">
    <source>
        <dbReference type="ARBA" id="ARBA00022473"/>
    </source>
</evidence>
<dbReference type="InterPro" id="IPR039583">
    <property type="entry name" value="TCFL5/SOLH1/2"/>
</dbReference>
<gene>
    <name evidence="11" type="ORF">HPB48_005382</name>
</gene>
<dbReference type="EMBL" id="JABSTR010000006">
    <property type="protein sequence ID" value="KAH9374113.1"/>
    <property type="molecule type" value="Genomic_DNA"/>
</dbReference>
<dbReference type="SMART" id="SM00353">
    <property type="entry name" value="HLH"/>
    <property type="match status" value="1"/>
</dbReference>
<keyword evidence="7" id="KW-0804">Transcription</keyword>
<dbReference type="Pfam" id="PF00010">
    <property type="entry name" value="HLH"/>
    <property type="match status" value="1"/>
</dbReference>
<feature type="region of interest" description="Disordered" evidence="9">
    <location>
        <begin position="1"/>
        <end position="160"/>
    </location>
</feature>
<reference evidence="11 12" key="1">
    <citation type="journal article" date="2020" name="Cell">
        <title>Large-Scale Comparative Analyses of Tick Genomes Elucidate Their Genetic Diversity and Vector Capacities.</title>
        <authorList>
            <consortium name="Tick Genome and Microbiome Consortium (TIGMIC)"/>
            <person name="Jia N."/>
            <person name="Wang J."/>
            <person name="Shi W."/>
            <person name="Du L."/>
            <person name="Sun Y."/>
            <person name="Zhan W."/>
            <person name="Jiang J.F."/>
            <person name="Wang Q."/>
            <person name="Zhang B."/>
            <person name="Ji P."/>
            <person name="Bell-Sakyi L."/>
            <person name="Cui X.M."/>
            <person name="Yuan T.T."/>
            <person name="Jiang B.G."/>
            <person name="Yang W.F."/>
            <person name="Lam T.T."/>
            <person name="Chang Q.C."/>
            <person name="Ding S.J."/>
            <person name="Wang X.J."/>
            <person name="Zhu J.G."/>
            <person name="Ruan X.D."/>
            <person name="Zhao L."/>
            <person name="Wei J.T."/>
            <person name="Ye R.Z."/>
            <person name="Que T.C."/>
            <person name="Du C.H."/>
            <person name="Zhou Y.H."/>
            <person name="Cheng J.X."/>
            <person name="Dai P.F."/>
            <person name="Guo W.B."/>
            <person name="Han X.H."/>
            <person name="Huang E.J."/>
            <person name="Li L.F."/>
            <person name="Wei W."/>
            <person name="Gao Y.C."/>
            <person name="Liu J.Z."/>
            <person name="Shao H.Z."/>
            <person name="Wang X."/>
            <person name="Wang C.C."/>
            <person name="Yang T.C."/>
            <person name="Huo Q.B."/>
            <person name="Li W."/>
            <person name="Chen H.Y."/>
            <person name="Chen S.E."/>
            <person name="Zhou L.G."/>
            <person name="Ni X.B."/>
            <person name="Tian J.H."/>
            <person name="Sheng Y."/>
            <person name="Liu T."/>
            <person name="Pan Y.S."/>
            <person name="Xia L.Y."/>
            <person name="Li J."/>
            <person name="Zhao F."/>
            <person name="Cao W.C."/>
        </authorList>
    </citation>
    <scope>NUCLEOTIDE SEQUENCE [LARGE SCALE GENOMIC DNA]</scope>
    <source>
        <strain evidence="11">HaeL-2018</strain>
    </source>
</reference>
<dbReference type="GO" id="GO:0007283">
    <property type="term" value="P:spermatogenesis"/>
    <property type="evidence" value="ECO:0007669"/>
    <property type="project" value="UniProtKB-KW"/>
</dbReference>
<feature type="compositionally biased region" description="Acidic residues" evidence="9">
    <location>
        <begin position="100"/>
        <end position="112"/>
    </location>
</feature>
<name>A0A9J6GH61_HAELO</name>
<dbReference type="OMA" id="QHTMQHQ"/>
<dbReference type="GO" id="GO:0046983">
    <property type="term" value="F:protein dimerization activity"/>
    <property type="evidence" value="ECO:0007669"/>
    <property type="project" value="InterPro"/>
</dbReference>
<feature type="domain" description="BHLH" evidence="10">
    <location>
        <begin position="299"/>
        <end position="349"/>
    </location>
</feature>
<dbReference type="GO" id="GO:0000981">
    <property type="term" value="F:DNA-binding transcription factor activity, RNA polymerase II-specific"/>
    <property type="evidence" value="ECO:0007669"/>
    <property type="project" value="TreeGrafter"/>
</dbReference>
<dbReference type="SUPFAM" id="SSF47459">
    <property type="entry name" value="HLH, helix-loop-helix DNA-binding domain"/>
    <property type="match status" value="1"/>
</dbReference>